<dbReference type="InterPro" id="IPR038765">
    <property type="entry name" value="Papain-like_cys_pep_sf"/>
</dbReference>
<keyword evidence="3" id="KW-0378">Hydrolase</keyword>
<dbReference type="InterPro" id="IPR003653">
    <property type="entry name" value="Peptidase_C48_C"/>
</dbReference>
<gene>
    <name evidence="6" type="ORF">PCOR1329_LOCUS36640</name>
</gene>
<feature type="domain" description="Ubiquitin-like protease family profile" evidence="5">
    <location>
        <begin position="12"/>
        <end position="326"/>
    </location>
</feature>
<name>A0ABN9T8J3_9DINO</name>
<dbReference type="PROSITE" id="PS50600">
    <property type="entry name" value="ULP_PROTEASE"/>
    <property type="match status" value="1"/>
</dbReference>
<protein>
    <recommendedName>
        <fullName evidence="5">Ubiquitin-like protease family profile domain-containing protein</fullName>
    </recommendedName>
</protein>
<dbReference type="Gene3D" id="3.40.395.10">
    <property type="entry name" value="Adenoviral Proteinase, Chain A"/>
    <property type="match status" value="1"/>
</dbReference>
<comment type="similarity">
    <text evidence="1">Belongs to the peptidase C48 family.</text>
</comment>
<proteinExistence type="inferred from homology"/>
<accession>A0ABN9T8J3</accession>
<keyword evidence="7" id="KW-1185">Reference proteome</keyword>
<reference evidence="6" key="1">
    <citation type="submission" date="2023-10" db="EMBL/GenBank/DDBJ databases">
        <authorList>
            <person name="Chen Y."/>
            <person name="Shah S."/>
            <person name="Dougan E. K."/>
            <person name="Thang M."/>
            <person name="Chan C."/>
        </authorList>
    </citation>
    <scope>NUCLEOTIDE SEQUENCE [LARGE SCALE GENOMIC DNA]</scope>
</reference>
<evidence type="ECO:0000313" key="7">
    <source>
        <dbReference type="Proteomes" id="UP001189429"/>
    </source>
</evidence>
<dbReference type="Proteomes" id="UP001189429">
    <property type="component" value="Unassembled WGS sequence"/>
</dbReference>
<dbReference type="EMBL" id="CAUYUJ010014455">
    <property type="protein sequence ID" value="CAK0841436.1"/>
    <property type="molecule type" value="Genomic_DNA"/>
</dbReference>
<evidence type="ECO:0000259" key="5">
    <source>
        <dbReference type="PROSITE" id="PS50600"/>
    </source>
</evidence>
<feature type="non-terminal residue" evidence="6">
    <location>
        <position position="326"/>
    </location>
</feature>
<evidence type="ECO:0000256" key="2">
    <source>
        <dbReference type="ARBA" id="ARBA00022670"/>
    </source>
</evidence>
<dbReference type="SUPFAM" id="SSF54001">
    <property type="entry name" value="Cysteine proteinases"/>
    <property type="match status" value="1"/>
</dbReference>
<comment type="caution">
    <text evidence="6">The sequence shown here is derived from an EMBL/GenBank/DDBJ whole genome shotgun (WGS) entry which is preliminary data.</text>
</comment>
<dbReference type="Pfam" id="PF02902">
    <property type="entry name" value="Peptidase_C48"/>
    <property type="match status" value="1"/>
</dbReference>
<keyword evidence="2" id="KW-0645">Protease</keyword>
<evidence type="ECO:0000256" key="4">
    <source>
        <dbReference type="ARBA" id="ARBA00022807"/>
    </source>
</evidence>
<sequence length="326" mass="35697">MPPVSELSFRRAMINLTDAGRLGEGEDLNDALLDFFTRLGQFLIPAKGDEETPCVFLGAHFFKQLRSAFATSGEQGWKNVQNWAKRKAGGLFKPQYAAFVVPINEDLKDDKGQDAGNHWWLALILNPAGGARAEPTAVMCLDSMQRRQKTFDPPLRGSLQGSRGGYTVEVTQVEQAGYLLIVSFSARGDGSQGAIQRPEKSRLLADGVVSSNPTLGLRINMPGNEDVPGHFEGTLTFSLDGRVRASTFAFAFGEGAYSPITMEFDPFVLTPLQKDVSRFIGGYLAKEWDTNGPDKKLKFEKTSARALVADVHQQENLNDCGVFVSI</sequence>
<dbReference type="PANTHER" id="PTHR46915">
    <property type="entry name" value="UBIQUITIN-LIKE PROTEASE 4-RELATED"/>
    <property type="match status" value="1"/>
</dbReference>
<evidence type="ECO:0000313" key="6">
    <source>
        <dbReference type="EMBL" id="CAK0841436.1"/>
    </source>
</evidence>
<organism evidence="6 7">
    <name type="scientific">Prorocentrum cordatum</name>
    <dbReference type="NCBI Taxonomy" id="2364126"/>
    <lineage>
        <taxon>Eukaryota</taxon>
        <taxon>Sar</taxon>
        <taxon>Alveolata</taxon>
        <taxon>Dinophyceae</taxon>
        <taxon>Prorocentrales</taxon>
        <taxon>Prorocentraceae</taxon>
        <taxon>Prorocentrum</taxon>
    </lineage>
</organism>
<evidence type="ECO:0000256" key="1">
    <source>
        <dbReference type="ARBA" id="ARBA00005234"/>
    </source>
</evidence>
<evidence type="ECO:0000256" key="3">
    <source>
        <dbReference type="ARBA" id="ARBA00022801"/>
    </source>
</evidence>
<keyword evidence="4" id="KW-0788">Thiol protease</keyword>
<dbReference type="PANTHER" id="PTHR46915:SF2">
    <property type="entry name" value="UBIQUITIN-LIKE PROTEASE 4"/>
    <property type="match status" value="1"/>
</dbReference>